<evidence type="ECO:0000259" key="3">
    <source>
        <dbReference type="SMART" id="SM00499"/>
    </source>
</evidence>
<dbReference type="InterPro" id="IPR051636">
    <property type="entry name" value="Plant_LTP/defense-related"/>
</dbReference>
<dbReference type="Pfam" id="PF14547">
    <property type="entry name" value="Hydrophob_seed"/>
    <property type="match status" value="1"/>
</dbReference>
<evidence type="ECO:0000313" key="5">
    <source>
        <dbReference type="Proteomes" id="UP000447434"/>
    </source>
</evidence>
<dbReference type="AlphaFoldDB" id="A0A6A4P7U5"/>
<feature type="signal peptide" evidence="2">
    <location>
        <begin position="1"/>
        <end position="21"/>
    </location>
</feature>
<name>A0A6A4P7U5_LUPAL</name>
<dbReference type="SUPFAM" id="SSF47699">
    <property type="entry name" value="Bifunctional inhibitor/lipid-transfer protein/seed storage 2S albumin"/>
    <property type="match status" value="1"/>
</dbReference>
<evidence type="ECO:0000313" key="4">
    <source>
        <dbReference type="EMBL" id="KAE9597701.1"/>
    </source>
</evidence>
<comment type="similarity">
    <text evidence="1">Belongs to the plant LTP family. PEARLI1 subfamily.</text>
</comment>
<dbReference type="EMBL" id="WOCE01000016">
    <property type="protein sequence ID" value="KAE9597701.1"/>
    <property type="molecule type" value="Genomic_DNA"/>
</dbReference>
<dbReference type="Proteomes" id="UP000447434">
    <property type="component" value="Chromosome 16"/>
</dbReference>
<evidence type="ECO:0000256" key="1">
    <source>
        <dbReference type="ARBA" id="ARBA00008965"/>
    </source>
</evidence>
<comment type="caution">
    <text evidence="4">The sequence shown here is derived from an EMBL/GenBank/DDBJ whole genome shotgun (WGS) entry which is preliminary data.</text>
</comment>
<organism evidence="4 5">
    <name type="scientific">Lupinus albus</name>
    <name type="common">White lupine</name>
    <name type="synonym">Lupinus termis</name>
    <dbReference type="NCBI Taxonomy" id="3870"/>
    <lineage>
        <taxon>Eukaryota</taxon>
        <taxon>Viridiplantae</taxon>
        <taxon>Streptophyta</taxon>
        <taxon>Embryophyta</taxon>
        <taxon>Tracheophyta</taxon>
        <taxon>Spermatophyta</taxon>
        <taxon>Magnoliopsida</taxon>
        <taxon>eudicotyledons</taxon>
        <taxon>Gunneridae</taxon>
        <taxon>Pentapetalae</taxon>
        <taxon>rosids</taxon>
        <taxon>fabids</taxon>
        <taxon>Fabales</taxon>
        <taxon>Fabaceae</taxon>
        <taxon>Papilionoideae</taxon>
        <taxon>50 kb inversion clade</taxon>
        <taxon>genistoids sensu lato</taxon>
        <taxon>core genistoids</taxon>
        <taxon>Genisteae</taxon>
        <taxon>Lupinus</taxon>
    </lineage>
</organism>
<proteinExistence type="inferred from homology"/>
<reference evidence="5" key="1">
    <citation type="journal article" date="2020" name="Nat. Commun.">
        <title>Genome sequence of the cluster root forming white lupin.</title>
        <authorList>
            <person name="Hufnagel B."/>
            <person name="Marques A."/>
            <person name="Soriano A."/>
            <person name="Marques L."/>
            <person name="Divol F."/>
            <person name="Doumas P."/>
            <person name="Sallet E."/>
            <person name="Mancinotti D."/>
            <person name="Carrere S."/>
            <person name="Marande W."/>
            <person name="Arribat S."/>
            <person name="Keller J."/>
            <person name="Huneau C."/>
            <person name="Blein T."/>
            <person name="Aime D."/>
            <person name="Laguerre M."/>
            <person name="Taylor J."/>
            <person name="Schubert V."/>
            <person name="Nelson M."/>
            <person name="Geu-Flores F."/>
            <person name="Crespi M."/>
            <person name="Gallardo-Guerrero K."/>
            <person name="Delaux P.-M."/>
            <person name="Salse J."/>
            <person name="Berges H."/>
            <person name="Guyot R."/>
            <person name="Gouzy J."/>
            <person name="Peret B."/>
        </authorList>
    </citation>
    <scope>NUCLEOTIDE SEQUENCE [LARGE SCALE GENOMIC DNA]</scope>
    <source>
        <strain evidence="5">cv. Amiga</strain>
    </source>
</reference>
<dbReference type="InterPro" id="IPR036312">
    <property type="entry name" value="Bifun_inhib/LTP/seed_sf"/>
</dbReference>
<dbReference type="InterPro" id="IPR016140">
    <property type="entry name" value="Bifunc_inhib/LTP/seed_store"/>
</dbReference>
<accession>A0A6A4P7U5</accession>
<dbReference type="Gene3D" id="1.10.110.10">
    <property type="entry name" value="Plant lipid-transfer and hydrophobic proteins"/>
    <property type="match status" value="1"/>
</dbReference>
<gene>
    <name evidence="4" type="ORF">Lalb_Chr16g0389411</name>
</gene>
<keyword evidence="5" id="KW-1185">Reference proteome</keyword>
<dbReference type="SMART" id="SM00499">
    <property type="entry name" value="AAI"/>
    <property type="match status" value="1"/>
</dbReference>
<dbReference type="InterPro" id="IPR027923">
    <property type="entry name" value="Hydrophob_seed_dom"/>
</dbReference>
<evidence type="ECO:0000256" key="2">
    <source>
        <dbReference type="SAM" id="SignalP"/>
    </source>
</evidence>
<protein>
    <submittedName>
        <fullName evidence="4">Putative bifunctional inhibitor/plant lipid transfer protein/seed storage helical</fullName>
    </submittedName>
</protein>
<feature type="chain" id="PRO_5025628702" evidence="2">
    <location>
        <begin position="22"/>
        <end position="114"/>
    </location>
</feature>
<dbReference type="PANTHER" id="PTHR31731">
    <property type="match status" value="1"/>
</dbReference>
<sequence length="114" mass="12425">MASKAALLISLTILFFTLVSSTKTPNPTPSTLVDLNESDQCSISIYKFNVCAVFSWVHVPFWNPCCKLIEGLEDIEAAACLCSAAKAKVFSVPVNYTYIFKTCGKGIINNFVCS</sequence>
<keyword evidence="2" id="KW-0732">Signal</keyword>
<feature type="domain" description="Bifunctional inhibitor/plant lipid transfer protein/seed storage helical" evidence="3">
    <location>
        <begin position="41"/>
        <end position="113"/>
    </location>
</feature>